<keyword evidence="1" id="KW-0472">Membrane</keyword>
<dbReference type="AlphaFoldDB" id="A0A2U8WGM5"/>
<accession>A0A2U8WGM5</accession>
<dbReference type="KEGG" id="mets:DK389_07685"/>
<gene>
    <name evidence="2" type="ORF">DK389_07685</name>
</gene>
<evidence type="ECO:0000256" key="1">
    <source>
        <dbReference type="SAM" id="Phobius"/>
    </source>
</evidence>
<keyword evidence="3" id="KW-1185">Reference proteome</keyword>
<keyword evidence="1" id="KW-1133">Transmembrane helix</keyword>
<sequence>MYAEGGWKPSWEPPRKPRLTKRQERVLLWLIAVNLLLLLIAPIGGATLIHAVLAMLRHG</sequence>
<reference evidence="3" key="1">
    <citation type="submission" date="2018-05" db="EMBL/GenBank/DDBJ databases">
        <title>Complete Genome Sequence of Methylobacterium sp. 17SD2-17.</title>
        <authorList>
            <person name="Srinivasan S."/>
        </authorList>
    </citation>
    <scope>NUCLEOTIDE SEQUENCE [LARGE SCALE GENOMIC DNA]</scope>
    <source>
        <strain evidence="3">17SD2-17</strain>
    </source>
</reference>
<name>A0A2U8WGM5_9HYPH</name>
<evidence type="ECO:0000313" key="2">
    <source>
        <dbReference type="EMBL" id="AWN44422.1"/>
    </source>
</evidence>
<protein>
    <submittedName>
        <fullName evidence="2">Uncharacterized protein</fullName>
    </submittedName>
</protein>
<proteinExistence type="predicted"/>
<organism evidence="2 3">
    <name type="scientific">Methylobacterium durans</name>
    <dbReference type="NCBI Taxonomy" id="2202825"/>
    <lineage>
        <taxon>Bacteria</taxon>
        <taxon>Pseudomonadati</taxon>
        <taxon>Pseudomonadota</taxon>
        <taxon>Alphaproteobacteria</taxon>
        <taxon>Hyphomicrobiales</taxon>
        <taxon>Methylobacteriaceae</taxon>
        <taxon>Methylobacterium</taxon>
    </lineage>
</organism>
<evidence type="ECO:0000313" key="3">
    <source>
        <dbReference type="Proteomes" id="UP000245926"/>
    </source>
</evidence>
<dbReference type="Proteomes" id="UP000245926">
    <property type="component" value="Chromosome"/>
</dbReference>
<keyword evidence="1" id="KW-0812">Transmembrane</keyword>
<dbReference type="RefSeq" id="WP_109896129.1">
    <property type="nucleotide sequence ID" value="NZ_CP029550.1"/>
</dbReference>
<dbReference type="EMBL" id="CP029550">
    <property type="protein sequence ID" value="AWN44422.1"/>
    <property type="molecule type" value="Genomic_DNA"/>
</dbReference>
<feature type="transmembrane region" description="Helical" evidence="1">
    <location>
        <begin position="26"/>
        <end position="53"/>
    </location>
</feature>